<organism evidence="2 3">
    <name type="scientific">Eumeta variegata</name>
    <name type="common">Bagworm moth</name>
    <name type="synonym">Eumeta japonica</name>
    <dbReference type="NCBI Taxonomy" id="151549"/>
    <lineage>
        <taxon>Eukaryota</taxon>
        <taxon>Metazoa</taxon>
        <taxon>Ecdysozoa</taxon>
        <taxon>Arthropoda</taxon>
        <taxon>Hexapoda</taxon>
        <taxon>Insecta</taxon>
        <taxon>Pterygota</taxon>
        <taxon>Neoptera</taxon>
        <taxon>Endopterygota</taxon>
        <taxon>Lepidoptera</taxon>
        <taxon>Glossata</taxon>
        <taxon>Ditrysia</taxon>
        <taxon>Tineoidea</taxon>
        <taxon>Psychidae</taxon>
        <taxon>Oiketicinae</taxon>
        <taxon>Eumeta</taxon>
    </lineage>
</organism>
<dbReference type="AlphaFoldDB" id="A0A4C1Y1B8"/>
<dbReference type="EMBL" id="BGZK01001003">
    <property type="protein sequence ID" value="GBP68205.1"/>
    <property type="molecule type" value="Genomic_DNA"/>
</dbReference>
<protein>
    <submittedName>
        <fullName evidence="2">Uncharacterized protein</fullName>
    </submittedName>
</protein>
<proteinExistence type="predicted"/>
<keyword evidence="3" id="KW-1185">Reference proteome</keyword>
<feature type="region of interest" description="Disordered" evidence="1">
    <location>
        <begin position="1"/>
        <end position="74"/>
    </location>
</feature>
<reference evidence="2 3" key="1">
    <citation type="journal article" date="2019" name="Commun. Biol.">
        <title>The bagworm genome reveals a unique fibroin gene that provides high tensile strength.</title>
        <authorList>
            <person name="Kono N."/>
            <person name="Nakamura H."/>
            <person name="Ohtoshi R."/>
            <person name="Tomita M."/>
            <person name="Numata K."/>
            <person name="Arakawa K."/>
        </authorList>
    </citation>
    <scope>NUCLEOTIDE SEQUENCE [LARGE SCALE GENOMIC DNA]</scope>
</reference>
<accession>A0A4C1Y1B8</accession>
<comment type="caution">
    <text evidence="2">The sequence shown here is derived from an EMBL/GenBank/DDBJ whole genome shotgun (WGS) entry which is preliminary data.</text>
</comment>
<evidence type="ECO:0000256" key="1">
    <source>
        <dbReference type="SAM" id="MobiDB-lite"/>
    </source>
</evidence>
<gene>
    <name evidence="2" type="ORF">EVAR_23356_1</name>
</gene>
<evidence type="ECO:0000313" key="2">
    <source>
        <dbReference type="EMBL" id="GBP68205.1"/>
    </source>
</evidence>
<feature type="compositionally biased region" description="Basic residues" evidence="1">
    <location>
        <begin position="12"/>
        <end position="28"/>
    </location>
</feature>
<sequence length="101" mass="11681">MTHADSYISMNRQRKSQARPNIKLRKRSNSGNDQRHKGSLGRKNPETMKKLSKENDQDYSETLPTGKHRKLHGSTEYLDVGKQRGSFKNLTIKGLHSHRDH</sequence>
<name>A0A4C1Y1B8_EUMVA</name>
<dbReference type="Proteomes" id="UP000299102">
    <property type="component" value="Unassembled WGS sequence"/>
</dbReference>
<dbReference type="OrthoDB" id="9995375at2759"/>
<feature type="compositionally biased region" description="Basic and acidic residues" evidence="1">
    <location>
        <begin position="43"/>
        <end position="56"/>
    </location>
</feature>
<evidence type="ECO:0000313" key="3">
    <source>
        <dbReference type="Proteomes" id="UP000299102"/>
    </source>
</evidence>